<organism evidence="1 2">
    <name type="scientific">Victivallis lenta</name>
    <dbReference type="NCBI Taxonomy" id="2606640"/>
    <lineage>
        <taxon>Bacteria</taxon>
        <taxon>Pseudomonadati</taxon>
        <taxon>Lentisphaerota</taxon>
        <taxon>Lentisphaeria</taxon>
        <taxon>Victivallales</taxon>
        <taxon>Victivallaceae</taxon>
        <taxon>Victivallis</taxon>
    </lineage>
</organism>
<evidence type="ECO:0008006" key="3">
    <source>
        <dbReference type="Google" id="ProtNLM"/>
    </source>
</evidence>
<dbReference type="SUPFAM" id="SSF51445">
    <property type="entry name" value="(Trans)glycosidases"/>
    <property type="match status" value="1"/>
</dbReference>
<sequence>MKRYIFAMLGVAGTLLADAPSLEVDRYGQYTGEDWPGKVTCDEQLRAEAAREWPLIRDAGFDSARFDRFGGRLDAGDFEATGRFRKKKIDGRWWLITPEGHRCFIIGCDAVGYREGGYSSPLKEPDGSARQGFLELPDLKRVPDGISGGKVNFLAANLEKKYGPGYYEKSKEVNRRRLIAWGFNSTAKWGWGETFGLPYVEDWTFRTVKRLPRRRIDIYDPGFAAAAGKEVAALTARRRDDPMLIAYSTENENGWEARDVNELAAAEPAVASKQALVDFLIRRRGEAEAAELFRVSGGRGAMLENRQRIALPAEDVADFITEASRHYHRIVRELFRRYDPGHLWFGASHCRGQSDEWIYAAAEFTDAVMLNEYDLYAQWSTGLMPRLRELDNPVFLTEFSFVCDRRGLRPYNSVSTVRDQRSRGLAYRHYTERMAANPLCIGFGYFIFFDQPVMMRSLPVGESFNFGLVDGTDRPYDEMIAEVMKSNVRLEAVHAGREEPFRLEKPAALLFSRMRGQLLAGILPGTVSEYVTTDSSNAAEYFGGCPLRLKIDERRLSADGADGGRCPVGTFHAGDNSRFGEVKADVYFWFRHRGKDLNDYYELEGSPDGRNFTRLPLRFELVRRSEFDHYVMCNAEPVPADMRYLRIVLKAPVLRESWSNQIAGITVER</sequence>
<comment type="caution">
    <text evidence="1">The sequence shown here is derived from an EMBL/GenBank/DDBJ whole genome shotgun (WGS) entry which is preliminary data.</text>
</comment>
<name>A0A844FY38_9BACT</name>
<dbReference type="Gene3D" id="3.20.20.80">
    <property type="entry name" value="Glycosidases"/>
    <property type="match status" value="1"/>
</dbReference>
<gene>
    <name evidence="1" type="ORF">FYJ85_02970</name>
</gene>
<dbReference type="RefSeq" id="WP_154416951.1">
    <property type="nucleotide sequence ID" value="NZ_VUNS01000002.1"/>
</dbReference>
<accession>A0A844FY38</accession>
<dbReference type="InterPro" id="IPR017853">
    <property type="entry name" value="GH"/>
</dbReference>
<evidence type="ECO:0000313" key="1">
    <source>
        <dbReference type="EMBL" id="MST96006.1"/>
    </source>
</evidence>
<dbReference type="EMBL" id="VUNS01000002">
    <property type="protein sequence ID" value="MST96006.1"/>
    <property type="molecule type" value="Genomic_DNA"/>
</dbReference>
<protein>
    <recommendedName>
        <fullName evidence="3">Beta-galactosidase-like protein</fullName>
    </recommendedName>
</protein>
<dbReference type="AlphaFoldDB" id="A0A844FY38"/>
<keyword evidence="2" id="KW-1185">Reference proteome</keyword>
<dbReference type="Proteomes" id="UP000435649">
    <property type="component" value="Unassembled WGS sequence"/>
</dbReference>
<reference evidence="1 2" key="1">
    <citation type="submission" date="2019-08" db="EMBL/GenBank/DDBJ databases">
        <title>In-depth cultivation of the pig gut microbiome towards novel bacterial diversity and tailored functional studies.</title>
        <authorList>
            <person name="Wylensek D."/>
            <person name="Hitch T.C.A."/>
            <person name="Clavel T."/>
        </authorList>
    </citation>
    <scope>NUCLEOTIDE SEQUENCE [LARGE SCALE GENOMIC DNA]</scope>
    <source>
        <strain evidence="1 2">BBE-744-WT-12</strain>
    </source>
</reference>
<evidence type="ECO:0000313" key="2">
    <source>
        <dbReference type="Proteomes" id="UP000435649"/>
    </source>
</evidence>
<proteinExistence type="predicted"/>